<reference evidence="2" key="1">
    <citation type="submission" date="2014-07" db="EMBL/GenBank/DDBJ databases">
        <title>Identification of a novel salt tolerance gene in wild soybean by whole-genome sequencing.</title>
        <authorList>
            <person name="Lam H.-M."/>
            <person name="Qi X."/>
            <person name="Li M.-W."/>
            <person name="Liu X."/>
            <person name="Xie M."/>
            <person name="Ni M."/>
            <person name="Xu X."/>
        </authorList>
    </citation>
    <scope>NUCLEOTIDE SEQUENCE [LARGE SCALE GENOMIC DNA]</scope>
    <source>
        <tissue evidence="2">Root</tissue>
    </source>
</reference>
<proteinExistence type="predicted"/>
<dbReference type="AlphaFoldDB" id="A0A0B2QH50"/>
<organism evidence="2">
    <name type="scientific">Glycine soja</name>
    <name type="common">Wild soybean</name>
    <dbReference type="NCBI Taxonomy" id="3848"/>
    <lineage>
        <taxon>Eukaryota</taxon>
        <taxon>Viridiplantae</taxon>
        <taxon>Streptophyta</taxon>
        <taxon>Embryophyta</taxon>
        <taxon>Tracheophyta</taxon>
        <taxon>Spermatophyta</taxon>
        <taxon>Magnoliopsida</taxon>
        <taxon>eudicotyledons</taxon>
        <taxon>Gunneridae</taxon>
        <taxon>Pentapetalae</taxon>
        <taxon>rosids</taxon>
        <taxon>fabids</taxon>
        <taxon>Fabales</taxon>
        <taxon>Fabaceae</taxon>
        <taxon>Papilionoideae</taxon>
        <taxon>50 kb inversion clade</taxon>
        <taxon>NPAAA clade</taxon>
        <taxon>indigoferoid/millettioid clade</taxon>
        <taxon>Phaseoleae</taxon>
        <taxon>Glycine</taxon>
        <taxon>Glycine subgen. Soja</taxon>
    </lineage>
</organism>
<dbReference type="EMBL" id="KN659373">
    <property type="protein sequence ID" value="KHN19107.1"/>
    <property type="molecule type" value="Genomic_DNA"/>
</dbReference>
<name>A0A0B2QH50_GLYSO</name>
<gene>
    <name evidence="2" type="ORF">glysoja_041461</name>
</gene>
<dbReference type="Proteomes" id="UP000053555">
    <property type="component" value="Unassembled WGS sequence"/>
</dbReference>
<sequence>MIIPQLLLYRPHYVKEISHVVYKETGKASEVEVKDVKLNHPKESKVKFVSKGSNAAKTKKKSMLPTSKASPISAPKSSKPASKTPTKTVAPTSSTRKGSSPSLTRRKITSSGESRNFANKPLHMSLTLPPSNPDPAPQSTMRISLIMENMGIRT</sequence>
<evidence type="ECO:0000256" key="1">
    <source>
        <dbReference type="SAM" id="MobiDB-lite"/>
    </source>
</evidence>
<dbReference type="PANTHER" id="PTHR47286">
    <property type="entry name" value="F3I6.9 PROTEIN"/>
    <property type="match status" value="1"/>
</dbReference>
<evidence type="ECO:0000313" key="2">
    <source>
        <dbReference type="EMBL" id="KHN19107.1"/>
    </source>
</evidence>
<dbReference type="PANTHER" id="PTHR47286:SF2">
    <property type="entry name" value="F3I6.9 PROTEIN"/>
    <property type="match status" value="1"/>
</dbReference>
<feature type="region of interest" description="Disordered" evidence="1">
    <location>
        <begin position="46"/>
        <end position="139"/>
    </location>
</feature>
<feature type="compositionally biased region" description="Polar residues" evidence="1">
    <location>
        <begin position="96"/>
        <end position="117"/>
    </location>
</feature>
<accession>A0A0B2QH50</accession>
<protein>
    <submittedName>
        <fullName evidence="2">Uncharacterized protein</fullName>
    </submittedName>
</protein>
<feature type="compositionally biased region" description="Low complexity" evidence="1">
    <location>
        <begin position="65"/>
        <end position="95"/>
    </location>
</feature>